<dbReference type="EMBL" id="NVWI01000001">
    <property type="protein sequence ID" value="PCJ43714.1"/>
    <property type="molecule type" value="Genomic_DNA"/>
</dbReference>
<dbReference type="AlphaFoldDB" id="A0A2A5CIK7"/>
<sequence>MRIGLLIYGDINTISGGYLYDRKLVEFLRQNGDEVSIISIKKTSYFKALISNSIPAELKQLKLDVLIQDELVHPSFWRINYQLKKLLECPIVSLVHLFSSAMPVSPFKRIFFRFIEKRYLKSIDALILNSKETFYQAGLILQGKVPPNIIALPCGNNFTEIEETKIVSSSDGLKILFVGNISLQKGLHVLIKAMYKLNNKNISLSVIGREDLEPRYIETIKKYIKINGFENQINFLGVLREEALKEKYLEHDIFILPSMNEAYGIVFLEAMQFSLPIIGCNVGGAKEIIEEKINGYLIDPDDSIRLAELINAMNSDRELLRQMSESARQKYLQHPTWNESISKIRLFLQKIVEA</sequence>
<dbReference type="CDD" id="cd03801">
    <property type="entry name" value="GT4_PimA-like"/>
    <property type="match status" value="1"/>
</dbReference>
<feature type="domain" description="Glycosyl transferase family 1" evidence="1">
    <location>
        <begin position="164"/>
        <end position="329"/>
    </location>
</feature>
<comment type="caution">
    <text evidence="2">The sequence shown here is derived from an EMBL/GenBank/DDBJ whole genome shotgun (WGS) entry which is preliminary data.</text>
</comment>
<evidence type="ECO:0000313" key="3">
    <source>
        <dbReference type="Proteomes" id="UP000228987"/>
    </source>
</evidence>
<accession>A0A2A5CIK7</accession>
<dbReference type="Pfam" id="PF00534">
    <property type="entry name" value="Glycos_transf_1"/>
    <property type="match status" value="1"/>
</dbReference>
<dbReference type="PANTHER" id="PTHR12526">
    <property type="entry name" value="GLYCOSYLTRANSFERASE"/>
    <property type="match status" value="1"/>
</dbReference>
<dbReference type="InterPro" id="IPR001296">
    <property type="entry name" value="Glyco_trans_1"/>
</dbReference>
<organism evidence="2 3">
    <name type="scientific">SAR86 cluster bacterium</name>
    <dbReference type="NCBI Taxonomy" id="2030880"/>
    <lineage>
        <taxon>Bacteria</taxon>
        <taxon>Pseudomonadati</taxon>
        <taxon>Pseudomonadota</taxon>
        <taxon>Gammaproteobacteria</taxon>
        <taxon>SAR86 cluster</taxon>
    </lineage>
</organism>
<dbReference type="Gene3D" id="3.40.50.2000">
    <property type="entry name" value="Glycogen Phosphorylase B"/>
    <property type="match status" value="2"/>
</dbReference>
<protein>
    <recommendedName>
        <fullName evidence="1">Glycosyl transferase family 1 domain-containing protein</fullName>
    </recommendedName>
</protein>
<evidence type="ECO:0000313" key="2">
    <source>
        <dbReference type="EMBL" id="PCJ43714.1"/>
    </source>
</evidence>
<dbReference type="SUPFAM" id="SSF53756">
    <property type="entry name" value="UDP-Glycosyltransferase/glycogen phosphorylase"/>
    <property type="match status" value="1"/>
</dbReference>
<dbReference type="GO" id="GO:1901135">
    <property type="term" value="P:carbohydrate derivative metabolic process"/>
    <property type="evidence" value="ECO:0007669"/>
    <property type="project" value="UniProtKB-ARBA"/>
</dbReference>
<dbReference type="GO" id="GO:0016757">
    <property type="term" value="F:glycosyltransferase activity"/>
    <property type="evidence" value="ECO:0007669"/>
    <property type="project" value="InterPro"/>
</dbReference>
<gene>
    <name evidence="2" type="ORF">COA71_02250</name>
</gene>
<dbReference type="Proteomes" id="UP000228987">
    <property type="component" value="Unassembled WGS sequence"/>
</dbReference>
<evidence type="ECO:0000259" key="1">
    <source>
        <dbReference type="Pfam" id="PF00534"/>
    </source>
</evidence>
<name>A0A2A5CIK7_9GAMM</name>
<reference evidence="3" key="1">
    <citation type="submission" date="2017-08" db="EMBL/GenBank/DDBJ databases">
        <title>A dynamic microbial community with high functional redundancy inhabits the cold, oxic subseafloor aquifer.</title>
        <authorList>
            <person name="Tully B.J."/>
            <person name="Wheat C.G."/>
            <person name="Glazer B.T."/>
            <person name="Huber J.A."/>
        </authorList>
    </citation>
    <scope>NUCLEOTIDE SEQUENCE [LARGE SCALE GENOMIC DNA]</scope>
</reference>
<proteinExistence type="predicted"/>